<dbReference type="RefSeq" id="WP_307395075.1">
    <property type="nucleotide sequence ID" value="NZ_BAAADK010000047.1"/>
</dbReference>
<dbReference type="EMBL" id="JAUSTY010000010">
    <property type="protein sequence ID" value="MDQ0166676.1"/>
    <property type="molecule type" value="Genomic_DNA"/>
</dbReference>
<accession>A0ABT9W0D1</accession>
<gene>
    <name evidence="1" type="ORF">J2S11_002592</name>
</gene>
<proteinExistence type="predicted"/>
<evidence type="ECO:0000313" key="2">
    <source>
        <dbReference type="Proteomes" id="UP001235840"/>
    </source>
</evidence>
<keyword evidence="2" id="KW-1185">Reference proteome</keyword>
<comment type="caution">
    <text evidence="1">The sequence shown here is derived from an EMBL/GenBank/DDBJ whole genome shotgun (WGS) entry which is preliminary data.</text>
</comment>
<protein>
    <submittedName>
        <fullName evidence="1">Uncharacterized protein</fullName>
    </submittedName>
</protein>
<evidence type="ECO:0000313" key="1">
    <source>
        <dbReference type="EMBL" id="MDQ0166676.1"/>
    </source>
</evidence>
<dbReference type="Proteomes" id="UP001235840">
    <property type="component" value="Unassembled WGS sequence"/>
</dbReference>
<organism evidence="1 2">
    <name type="scientific">Caldalkalibacillus horti</name>
    <dbReference type="NCBI Taxonomy" id="77523"/>
    <lineage>
        <taxon>Bacteria</taxon>
        <taxon>Bacillati</taxon>
        <taxon>Bacillota</taxon>
        <taxon>Bacilli</taxon>
        <taxon>Bacillales</taxon>
        <taxon>Bacillaceae</taxon>
        <taxon>Caldalkalibacillus</taxon>
    </lineage>
</organism>
<reference evidence="1 2" key="1">
    <citation type="submission" date="2023-07" db="EMBL/GenBank/DDBJ databases">
        <title>Genomic Encyclopedia of Type Strains, Phase IV (KMG-IV): sequencing the most valuable type-strain genomes for metagenomic binning, comparative biology and taxonomic classification.</title>
        <authorList>
            <person name="Goeker M."/>
        </authorList>
    </citation>
    <scope>NUCLEOTIDE SEQUENCE [LARGE SCALE GENOMIC DNA]</scope>
    <source>
        <strain evidence="1 2">DSM 12751</strain>
    </source>
</reference>
<name>A0ABT9W0D1_9BACI</name>
<sequence length="56" mass="6554">MSRKKNEIDYPCVKLTSSGERETDDLKVLAKKLAQRKYPTDDNPAIKRLEQRFKSI</sequence>